<dbReference type="Proteomes" id="UP000199183">
    <property type="component" value="Unassembled WGS sequence"/>
</dbReference>
<dbReference type="AlphaFoldDB" id="A0A1H4P1E2"/>
<evidence type="ECO:0000313" key="1">
    <source>
        <dbReference type="EMBL" id="SEC01213.1"/>
    </source>
</evidence>
<dbReference type="OrthoDB" id="3264966at2"/>
<dbReference type="STRING" id="640635.SAMN04489806_2368"/>
<sequence length="465" mass="46033">MSSRPRIGRILRIGVGVLTVAALAGAGAAALALDLPEHDAAATPRTVTPIPADQTRVCAGPLLELGADSRAASELSSFGSALVASVASGGAGLDASALANPADATEADGATTLTLPTGDVGTAPLIGASQSQTAGQETLAGFAAAGCADTGSETWLVGGSTDVGRTTLVILNNPADVDAAVDLVVSGENGAVDAPNAHDIRVPAHSQKVVSLAGIAPNTALPVVHVVSTGADIQAWLQHSSVRGLVPSGVEMVGGTAVPSTELDIPGVAIFKNQPATTGDGYDDRRPAVRVFVPGDQPAHAEITVSDTAGKTVATLPVDVKAGLVAEFPLTDLPEGRYAVSLAATAPVAAAVRTSTDLDEKSADFAWFAAATPLEAPFLVAAAPGPSPVLAVHNPSASPVTAAIGDDEVTIDAGATHTVALKRSLEVSADAPVTAAVDYAGGSGVSSFAITPPKPASAPVDVYVR</sequence>
<name>A0A1H4P1E2_9MICO</name>
<reference evidence="1 2" key="1">
    <citation type="submission" date="2016-10" db="EMBL/GenBank/DDBJ databases">
        <authorList>
            <person name="de Groot N.N."/>
        </authorList>
    </citation>
    <scope>NUCLEOTIDE SEQUENCE [LARGE SCALE GENOMIC DNA]</scope>
    <source>
        <strain evidence="1 2">DSM 21799</strain>
    </source>
</reference>
<dbReference type="RefSeq" id="WP_091184455.1">
    <property type="nucleotide sequence ID" value="NZ_FNRY01000001.1"/>
</dbReference>
<dbReference type="Pfam" id="PF18986">
    <property type="entry name" value="DUF5719"/>
    <property type="match status" value="1"/>
</dbReference>
<proteinExistence type="predicted"/>
<accession>A0A1H4P1E2</accession>
<gene>
    <name evidence="1" type="ORF">SAMN04489806_2368</name>
</gene>
<keyword evidence="2" id="KW-1185">Reference proteome</keyword>
<dbReference type="EMBL" id="FNRY01000001">
    <property type="protein sequence ID" value="SEC01213.1"/>
    <property type="molecule type" value="Genomic_DNA"/>
</dbReference>
<organism evidence="1 2">
    <name type="scientific">Paramicrobacterium humi</name>
    <dbReference type="NCBI Taxonomy" id="640635"/>
    <lineage>
        <taxon>Bacteria</taxon>
        <taxon>Bacillati</taxon>
        <taxon>Actinomycetota</taxon>
        <taxon>Actinomycetes</taxon>
        <taxon>Micrococcales</taxon>
        <taxon>Microbacteriaceae</taxon>
        <taxon>Paramicrobacterium</taxon>
    </lineage>
</organism>
<evidence type="ECO:0000313" key="2">
    <source>
        <dbReference type="Proteomes" id="UP000199183"/>
    </source>
</evidence>
<dbReference type="InterPro" id="IPR043777">
    <property type="entry name" value="DUF5719"/>
</dbReference>
<evidence type="ECO:0008006" key="3">
    <source>
        <dbReference type="Google" id="ProtNLM"/>
    </source>
</evidence>
<protein>
    <recommendedName>
        <fullName evidence="3">Secreted protein</fullName>
    </recommendedName>
</protein>